<keyword evidence="8" id="KW-0770">Synapse</keyword>
<dbReference type="SUPFAM" id="SSF58038">
    <property type="entry name" value="SNARE fusion complex"/>
    <property type="match status" value="1"/>
</dbReference>
<accession>A0A8D3DGM1</accession>
<evidence type="ECO:0000256" key="12">
    <source>
        <dbReference type="ARBA" id="ARBA00040476"/>
    </source>
</evidence>
<evidence type="ECO:0000256" key="7">
    <source>
        <dbReference type="ARBA" id="ARBA00022775"/>
    </source>
</evidence>
<name>A0A8D3DGM1_SCOMX</name>
<evidence type="ECO:0000256" key="9">
    <source>
        <dbReference type="ARBA" id="ARBA00023054"/>
    </source>
</evidence>
<dbReference type="GO" id="GO:0016079">
    <property type="term" value="P:synaptic vesicle exocytosis"/>
    <property type="evidence" value="ECO:0007669"/>
    <property type="project" value="TreeGrafter"/>
</dbReference>
<keyword evidence="4" id="KW-0813">Transport</keyword>
<evidence type="ECO:0000256" key="11">
    <source>
        <dbReference type="ARBA" id="ARBA00038730"/>
    </source>
</evidence>
<evidence type="ECO:0000313" key="15">
    <source>
        <dbReference type="Proteomes" id="UP000694558"/>
    </source>
</evidence>
<evidence type="ECO:0000256" key="3">
    <source>
        <dbReference type="ARBA" id="ARBA00005396"/>
    </source>
</evidence>
<reference evidence="14" key="2">
    <citation type="submission" date="2025-08" db="UniProtKB">
        <authorList>
            <consortium name="Ensembl"/>
        </authorList>
    </citation>
    <scope>IDENTIFICATION</scope>
</reference>
<evidence type="ECO:0000256" key="2">
    <source>
        <dbReference type="ARBA" id="ARBA00004514"/>
    </source>
</evidence>
<dbReference type="GO" id="GO:0005829">
    <property type="term" value="C:cytosol"/>
    <property type="evidence" value="ECO:0007669"/>
    <property type="project" value="UniProtKB-SubCell"/>
</dbReference>
<evidence type="ECO:0000313" key="14">
    <source>
        <dbReference type="Ensembl" id="ENSSMAP00000058680.1"/>
    </source>
</evidence>
<dbReference type="AlphaFoldDB" id="A0A8D3DGM1"/>
<dbReference type="Proteomes" id="UP000694558">
    <property type="component" value="Chromosome 13"/>
</dbReference>
<dbReference type="PANTHER" id="PTHR16705:SF6">
    <property type="entry name" value="COMPLEXIN-1"/>
    <property type="match status" value="1"/>
</dbReference>
<feature type="region of interest" description="Disordered" evidence="13">
    <location>
        <begin position="135"/>
        <end position="182"/>
    </location>
</feature>
<proteinExistence type="inferred from homology"/>
<feature type="compositionally biased region" description="Basic and acidic residues" evidence="13">
    <location>
        <begin position="139"/>
        <end position="182"/>
    </location>
</feature>
<organism evidence="14 15">
    <name type="scientific">Scophthalmus maximus</name>
    <name type="common">Turbot</name>
    <name type="synonym">Psetta maxima</name>
    <dbReference type="NCBI Taxonomy" id="52904"/>
    <lineage>
        <taxon>Eukaryota</taxon>
        <taxon>Metazoa</taxon>
        <taxon>Chordata</taxon>
        <taxon>Craniata</taxon>
        <taxon>Vertebrata</taxon>
        <taxon>Euteleostomi</taxon>
        <taxon>Actinopterygii</taxon>
        <taxon>Neopterygii</taxon>
        <taxon>Teleostei</taxon>
        <taxon>Neoteleostei</taxon>
        <taxon>Acanthomorphata</taxon>
        <taxon>Carangaria</taxon>
        <taxon>Pleuronectiformes</taxon>
        <taxon>Pleuronectoidei</taxon>
        <taxon>Scophthalmidae</taxon>
        <taxon>Scophthalmus</taxon>
    </lineage>
</organism>
<dbReference type="InterPro" id="IPR008849">
    <property type="entry name" value="Synaphin"/>
</dbReference>
<feature type="region of interest" description="Disordered" evidence="13">
    <location>
        <begin position="199"/>
        <end position="236"/>
    </location>
</feature>
<dbReference type="FunFam" id="1.20.5.580:FF:000001">
    <property type="entry name" value="Complexin 2"/>
    <property type="match status" value="1"/>
</dbReference>
<dbReference type="GO" id="GO:0031201">
    <property type="term" value="C:SNARE complex"/>
    <property type="evidence" value="ECO:0007669"/>
    <property type="project" value="TreeGrafter"/>
</dbReference>
<dbReference type="Ensembl" id="ENSSMAT00000049483.1">
    <property type="protein sequence ID" value="ENSSMAP00000058680.1"/>
    <property type="gene ID" value="ENSSMAG00000007389.2"/>
</dbReference>
<dbReference type="GO" id="GO:0019905">
    <property type="term" value="F:syntaxin binding"/>
    <property type="evidence" value="ECO:0007669"/>
    <property type="project" value="InterPro"/>
</dbReference>
<protein>
    <recommendedName>
        <fullName evidence="12">Complexin-1</fullName>
    </recommendedName>
</protein>
<comment type="subunit">
    <text evidence="11">Binds to the SNARE core complex containing SNAP25, VAMP2 and STX1A.</text>
</comment>
<keyword evidence="5" id="KW-0268">Exocytosis</keyword>
<dbReference type="GO" id="GO:0046928">
    <property type="term" value="P:regulation of neurotransmitter secretion"/>
    <property type="evidence" value="ECO:0007669"/>
    <property type="project" value="TreeGrafter"/>
</dbReference>
<sequence>TASPPPPAPRSTPPLSHYVSVCVCARVCVCVCVCAGRRGGRQQEEEAPRTSSLFLLPPTAAGVRRRREGTSSSISLLLPRPAAGQLGPGCDPLSVCVRECVCVCVCVCVSEKRDFPFLLLSFFCSLSPDARTHGGATKDMGKMLGGEEEKDPDAQKKEEERQEALRQQEEERKAKYAKMEAERENLRQGIRDKYGIKKKEEKEAEAAAAMEQASEGSLTRPKKAVPTGCGDEEEEESIVDTVMKFIPAPLMDMFNKK</sequence>
<dbReference type="GeneTree" id="ENSGT00950000182938"/>
<comment type="similarity">
    <text evidence="3">Belongs to the complexin/synaphin family.</text>
</comment>
<gene>
    <name evidence="14" type="primary">CPLX1</name>
</gene>
<dbReference type="Gene3D" id="1.20.5.580">
    <property type="entry name" value="Single Helix bin"/>
    <property type="match status" value="1"/>
</dbReference>
<dbReference type="CDD" id="cd22808">
    <property type="entry name" value="Complexin_NTD_CPLX_I_II"/>
    <property type="match status" value="1"/>
</dbReference>
<dbReference type="GO" id="GO:0043195">
    <property type="term" value="C:terminal bouton"/>
    <property type="evidence" value="ECO:0007669"/>
    <property type="project" value="TreeGrafter"/>
</dbReference>
<evidence type="ECO:0000256" key="1">
    <source>
        <dbReference type="ARBA" id="ARBA00004484"/>
    </source>
</evidence>
<evidence type="ECO:0000256" key="10">
    <source>
        <dbReference type="ARBA" id="ARBA00034106"/>
    </source>
</evidence>
<keyword evidence="6" id="KW-0963">Cytoplasm</keyword>
<keyword evidence="7" id="KW-0532">Neurotransmitter transport</keyword>
<comment type="subcellular location">
    <subcellularLocation>
        <location evidence="2">Cytoplasm</location>
        <location evidence="2">Cytosol</location>
    </subcellularLocation>
    <subcellularLocation>
        <location evidence="1">Perikaryon</location>
    </subcellularLocation>
    <subcellularLocation>
        <location evidence="10">Presynapse</location>
    </subcellularLocation>
</comment>
<keyword evidence="9" id="KW-0175">Coiled coil</keyword>
<dbReference type="PANTHER" id="PTHR16705">
    <property type="entry name" value="COMPLEXIN"/>
    <property type="match status" value="1"/>
</dbReference>
<reference evidence="14" key="1">
    <citation type="submission" date="2023-05" db="EMBL/GenBank/DDBJ databases">
        <title>High-quality long-read genome of Scophthalmus maximus.</title>
        <authorList>
            <person name="Lien S."/>
            <person name="Martinez P."/>
        </authorList>
    </citation>
    <scope>NUCLEOTIDE SEQUENCE [LARGE SCALE GENOMIC DNA]</scope>
</reference>
<dbReference type="GO" id="GO:0043204">
    <property type="term" value="C:perikaryon"/>
    <property type="evidence" value="ECO:0007669"/>
    <property type="project" value="UniProtKB-SubCell"/>
</dbReference>
<evidence type="ECO:0000256" key="13">
    <source>
        <dbReference type="SAM" id="MobiDB-lite"/>
    </source>
</evidence>
<evidence type="ECO:0000256" key="4">
    <source>
        <dbReference type="ARBA" id="ARBA00022448"/>
    </source>
</evidence>
<evidence type="ECO:0000256" key="6">
    <source>
        <dbReference type="ARBA" id="ARBA00022490"/>
    </source>
</evidence>
<evidence type="ECO:0000256" key="8">
    <source>
        <dbReference type="ARBA" id="ARBA00023018"/>
    </source>
</evidence>
<dbReference type="Pfam" id="PF05835">
    <property type="entry name" value="Synaphin"/>
    <property type="match status" value="1"/>
</dbReference>
<evidence type="ECO:0000256" key="5">
    <source>
        <dbReference type="ARBA" id="ARBA00022483"/>
    </source>
</evidence>